<evidence type="ECO:0000256" key="2">
    <source>
        <dbReference type="ARBA" id="ARBA00005582"/>
    </source>
</evidence>
<evidence type="ECO:0000259" key="6">
    <source>
        <dbReference type="PROSITE" id="PS51462"/>
    </source>
</evidence>
<dbReference type="CDD" id="cd03673">
    <property type="entry name" value="NUDIX_Ap6A_hydrolase"/>
    <property type="match status" value="1"/>
</dbReference>
<dbReference type="SMART" id="SM00855">
    <property type="entry name" value="PGAM"/>
    <property type="match status" value="1"/>
</dbReference>
<dbReference type="InterPro" id="IPR000086">
    <property type="entry name" value="NUDIX_hydrolase_dom"/>
</dbReference>
<dbReference type="InterPro" id="IPR013078">
    <property type="entry name" value="His_Pase_superF_clade-1"/>
</dbReference>
<dbReference type="KEGG" id="kphy:AOZ06_45235"/>
<dbReference type="PANTHER" id="PTHR43222">
    <property type="entry name" value="NUDIX HYDROLASE 23"/>
    <property type="match status" value="1"/>
</dbReference>
<keyword evidence="4" id="KW-0460">Magnesium</keyword>
<dbReference type="PANTHER" id="PTHR43222:SF9">
    <property type="entry name" value="8-OXO-(D)GTP PHOSPHATASE"/>
    <property type="match status" value="1"/>
</dbReference>
<proteinExistence type="inferred from homology"/>
<dbReference type="GO" id="GO:0016787">
    <property type="term" value="F:hydrolase activity"/>
    <property type="evidence" value="ECO:0007669"/>
    <property type="project" value="UniProtKB-KW"/>
</dbReference>
<dbReference type="Gene3D" id="3.40.50.1240">
    <property type="entry name" value="Phosphoglycerate mutase-like"/>
    <property type="match status" value="1"/>
</dbReference>
<keyword evidence="8" id="KW-1185">Reference proteome</keyword>
<comment type="similarity">
    <text evidence="2 5">Belongs to the Nudix hydrolase family.</text>
</comment>
<evidence type="ECO:0000256" key="4">
    <source>
        <dbReference type="ARBA" id="ARBA00022842"/>
    </source>
</evidence>
<dbReference type="AlphaFoldDB" id="A0A0N9IKF5"/>
<organism evidence="7 8">
    <name type="scientific">Kibdelosporangium phytohabitans</name>
    <dbReference type="NCBI Taxonomy" id="860235"/>
    <lineage>
        <taxon>Bacteria</taxon>
        <taxon>Bacillati</taxon>
        <taxon>Actinomycetota</taxon>
        <taxon>Actinomycetes</taxon>
        <taxon>Pseudonocardiales</taxon>
        <taxon>Pseudonocardiaceae</taxon>
        <taxon>Kibdelosporangium</taxon>
    </lineage>
</organism>
<name>A0A0N9IKF5_9PSEU</name>
<accession>A0A0N9IKF5</accession>
<protein>
    <submittedName>
        <fullName evidence="7">NUDIX hydrolase</fullName>
    </submittedName>
</protein>
<dbReference type="SUPFAM" id="SSF53254">
    <property type="entry name" value="Phosphoglycerate mutase-like"/>
    <property type="match status" value="1"/>
</dbReference>
<dbReference type="CDD" id="cd07067">
    <property type="entry name" value="HP_PGM_like"/>
    <property type="match status" value="1"/>
</dbReference>
<dbReference type="Pfam" id="PF00300">
    <property type="entry name" value="His_Phos_1"/>
    <property type="match status" value="1"/>
</dbReference>
<sequence length="289" mass="30891">MAAAGAVAWRDGAVAVVHRPRYDDWTLPKGKLDSGETAPMAAVRELAEETGFRVVLGRHLNTVRYSVRGAPKHVDYFAARAVDGAFEPNDEVDRMRWLAPARAREILTYPQDVAVLDEFVRLPPQTTTVLLVRHAKAGKREDWSGADIDRPLSPAGLRQAAALRDLLPLFGADRMYSAPPARCVQTIAGLAADLGRTVRIEPSLGELRYSGDPAAAVAALREIAGGEGIAVVSSQGGVIPGLISAYARDSGLDLPEVRAKKGSLVVLTFVQPGLGLVSADYYPSPLPKP</sequence>
<comment type="cofactor">
    <cofactor evidence="1">
        <name>Mg(2+)</name>
        <dbReference type="ChEBI" id="CHEBI:18420"/>
    </cofactor>
</comment>
<evidence type="ECO:0000313" key="8">
    <source>
        <dbReference type="Proteomes" id="UP000063699"/>
    </source>
</evidence>
<dbReference type="STRING" id="860235.AOZ06_45235"/>
<reference evidence="7 8" key="1">
    <citation type="submission" date="2015-07" db="EMBL/GenBank/DDBJ databases">
        <title>Genome sequencing of Kibdelosporangium phytohabitans.</title>
        <authorList>
            <person name="Qin S."/>
            <person name="Xing K."/>
        </authorList>
    </citation>
    <scope>NUCLEOTIDE SEQUENCE [LARGE SCALE GENOMIC DNA]</scope>
    <source>
        <strain evidence="7 8">KLBMP1111</strain>
    </source>
</reference>
<dbReference type="PROSITE" id="PS51462">
    <property type="entry name" value="NUDIX"/>
    <property type="match status" value="1"/>
</dbReference>
<dbReference type="EMBL" id="CP012752">
    <property type="protein sequence ID" value="ALG15552.1"/>
    <property type="molecule type" value="Genomic_DNA"/>
</dbReference>
<dbReference type="InterPro" id="IPR015797">
    <property type="entry name" value="NUDIX_hydrolase-like_dom_sf"/>
</dbReference>
<feature type="domain" description="Nudix hydrolase" evidence="6">
    <location>
        <begin position="1"/>
        <end position="121"/>
    </location>
</feature>
<dbReference type="InterPro" id="IPR020476">
    <property type="entry name" value="Nudix_hydrolase"/>
</dbReference>
<keyword evidence="3 5" id="KW-0378">Hydrolase</keyword>
<gene>
    <name evidence="7" type="ORF">AOZ06_45235</name>
</gene>
<evidence type="ECO:0000256" key="1">
    <source>
        <dbReference type="ARBA" id="ARBA00001946"/>
    </source>
</evidence>
<evidence type="ECO:0000256" key="3">
    <source>
        <dbReference type="ARBA" id="ARBA00022801"/>
    </source>
</evidence>
<evidence type="ECO:0000313" key="7">
    <source>
        <dbReference type="EMBL" id="ALG15552.1"/>
    </source>
</evidence>
<dbReference type="PROSITE" id="PS00893">
    <property type="entry name" value="NUDIX_BOX"/>
    <property type="match status" value="1"/>
</dbReference>
<dbReference type="InterPro" id="IPR029033">
    <property type="entry name" value="His_PPase_superfam"/>
</dbReference>
<dbReference type="Proteomes" id="UP000063699">
    <property type="component" value="Chromosome"/>
</dbReference>
<dbReference type="InterPro" id="IPR020084">
    <property type="entry name" value="NUDIX_hydrolase_CS"/>
</dbReference>
<dbReference type="Pfam" id="PF00293">
    <property type="entry name" value="NUDIX"/>
    <property type="match status" value="1"/>
</dbReference>
<dbReference type="PRINTS" id="PR00502">
    <property type="entry name" value="NUDIXFAMILY"/>
</dbReference>
<dbReference type="SUPFAM" id="SSF55811">
    <property type="entry name" value="Nudix"/>
    <property type="match status" value="1"/>
</dbReference>
<dbReference type="Gene3D" id="3.90.79.10">
    <property type="entry name" value="Nucleoside Triphosphate Pyrophosphohydrolase"/>
    <property type="match status" value="1"/>
</dbReference>
<evidence type="ECO:0000256" key="5">
    <source>
        <dbReference type="RuleBase" id="RU003476"/>
    </source>
</evidence>